<dbReference type="Proteomes" id="UP000516764">
    <property type="component" value="Chromosome"/>
</dbReference>
<organism evidence="2 3">
    <name type="scientific">Polaribacter haliotis</name>
    <dbReference type="NCBI Taxonomy" id="1888915"/>
    <lineage>
        <taxon>Bacteria</taxon>
        <taxon>Pseudomonadati</taxon>
        <taxon>Bacteroidota</taxon>
        <taxon>Flavobacteriia</taxon>
        <taxon>Flavobacteriales</taxon>
        <taxon>Flavobacteriaceae</taxon>
    </lineage>
</organism>
<keyword evidence="1" id="KW-0472">Membrane</keyword>
<keyword evidence="1" id="KW-1133">Transmembrane helix</keyword>
<keyword evidence="3" id="KW-1185">Reference proteome</keyword>
<accession>A0A7L8AD56</accession>
<sequence>MENKNIDRLFQERLKNLEATPNKRVWNTIESKLTKKKRRVLPFWWFSGGIAALFILGLFLFPFSENNNSLDDKNVIITNTTIDKVEENTKNIDSVILNKRIKNEVLIADEKPFENNTILKKKKKSNSEKILISNNRDVKNEKKLVSQKNAMKKVFIANNTSEENLVEKSSKEKISNTKDSTFVDETKLNQLQPKKDFLATIKKDEKEETKSAKKWSVSPTFAVLNSNSFTNSSSLDANLASSTKGENSYAYGVKIAYEINSKWTIQTGVQLQEMQYSNNQIAVISSRSKMSNISFDNGNSVSLQNTSNDRFDASITTFSSVVTFNGNLTQNFGYVEIPIEIKYNLLESKKFETQIVAGFSSLFLRKNEIILENNNFINSGEATNLNNLNFSGNLGFDINYNFNKNWSFYVNPMFKAQLNTFSENANGFSPFNMGIYTGLNYQF</sequence>
<feature type="transmembrane region" description="Helical" evidence="1">
    <location>
        <begin position="43"/>
        <end position="63"/>
    </location>
</feature>
<gene>
    <name evidence="2" type="ORF">H9I45_11240</name>
</gene>
<keyword evidence="1" id="KW-0812">Transmembrane</keyword>
<evidence type="ECO:0008006" key="4">
    <source>
        <dbReference type="Google" id="ProtNLM"/>
    </source>
</evidence>
<protein>
    <recommendedName>
        <fullName evidence="4">Outer membrane protein beta-barrel domain-containing protein</fullName>
    </recommendedName>
</protein>
<dbReference type="AlphaFoldDB" id="A0A7L8AD56"/>
<proteinExistence type="predicted"/>
<name>A0A7L8AD56_9FLAO</name>
<dbReference type="EMBL" id="CP061813">
    <property type="protein sequence ID" value="QOD59921.1"/>
    <property type="molecule type" value="Genomic_DNA"/>
</dbReference>
<evidence type="ECO:0000313" key="3">
    <source>
        <dbReference type="Proteomes" id="UP000516764"/>
    </source>
</evidence>
<evidence type="ECO:0000256" key="1">
    <source>
        <dbReference type="SAM" id="Phobius"/>
    </source>
</evidence>
<dbReference type="OrthoDB" id="1113942at2"/>
<reference evidence="2 3" key="1">
    <citation type="journal article" date="2016" name="Int. J. Syst. Evol. Microbiol.">
        <title>Polaribacter haliotis sp. nov., isolated from the gut of abalone Haliotis discus hannai.</title>
        <authorList>
            <person name="Kim Y.O."/>
            <person name="Park I.S."/>
            <person name="Park S."/>
            <person name="Nam B.H."/>
            <person name="Park J.M."/>
            <person name="Kim D.G."/>
            <person name="Yoon J.H."/>
        </authorList>
    </citation>
    <scope>NUCLEOTIDE SEQUENCE [LARGE SCALE GENOMIC DNA]</scope>
    <source>
        <strain evidence="2 3">KCTC 52418</strain>
    </source>
</reference>
<evidence type="ECO:0000313" key="2">
    <source>
        <dbReference type="EMBL" id="QOD59921.1"/>
    </source>
</evidence>
<dbReference type="RefSeq" id="WP_088352624.1">
    <property type="nucleotide sequence ID" value="NZ_CP061813.1"/>
</dbReference>
<dbReference type="KEGG" id="phal:H9I45_11240"/>